<protein>
    <recommendedName>
        <fullName evidence="2">Aminoglycoside phosphotransferase domain-containing protein</fullName>
    </recommendedName>
</protein>
<gene>
    <name evidence="3" type="ORF">E4U43_008663</name>
</gene>
<dbReference type="PANTHER" id="PTHR21310:SF15">
    <property type="entry name" value="AMINOGLYCOSIDE PHOSPHOTRANSFERASE DOMAIN-CONTAINING PROTEIN"/>
    <property type="match status" value="1"/>
</dbReference>
<evidence type="ECO:0000256" key="1">
    <source>
        <dbReference type="SAM" id="MobiDB-lite"/>
    </source>
</evidence>
<evidence type="ECO:0000313" key="4">
    <source>
        <dbReference type="Proteomes" id="UP000748025"/>
    </source>
</evidence>
<dbReference type="InterPro" id="IPR051678">
    <property type="entry name" value="AGP_Transferase"/>
</dbReference>
<dbReference type="InterPro" id="IPR002575">
    <property type="entry name" value="Aminoglycoside_PTrfase"/>
</dbReference>
<dbReference type="CDD" id="cd05120">
    <property type="entry name" value="APH_ChoK_like"/>
    <property type="match status" value="1"/>
</dbReference>
<dbReference type="OrthoDB" id="4959733at2759"/>
<evidence type="ECO:0000259" key="2">
    <source>
        <dbReference type="Pfam" id="PF01636"/>
    </source>
</evidence>
<evidence type="ECO:0000313" key="3">
    <source>
        <dbReference type="EMBL" id="KAG6009850.1"/>
    </source>
</evidence>
<dbReference type="AlphaFoldDB" id="A0A9P7NCS4"/>
<organism evidence="3 4">
    <name type="scientific">Claviceps pusilla</name>
    <dbReference type="NCBI Taxonomy" id="123648"/>
    <lineage>
        <taxon>Eukaryota</taxon>
        <taxon>Fungi</taxon>
        <taxon>Dikarya</taxon>
        <taxon>Ascomycota</taxon>
        <taxon>Pezizomycotina</taxon>
        <taxon>Sordariomycetes</taxon>
        <taxon>Hypocreomycetidae</taxon>
        <taxon>Hypocreales</taxon>
        <taxon>Clavicipitaceae</taxon>
        <taxon>Claviceps</taxon>
    </lineage>
</organism>
<proteinExistence type="predicted"/>
<dbReference type="Proteomes" id="UP000748025">
    <property type="component" value="Unassembled WGS sequence"/>
</dbReference>
<sequence length="324" mass="37270">MVTNAEANERREPSCTLVLWDKKYFDLGSMFMKRTLRRHEWLTPNDGSSLMIPPANLGQKYKTEAAAVDYIRKNTDIPVPPISYAFEDDGAVSFMSQVVEGVALDLLDDKDKPIVIKELEQIVETLRTLKSDVPGVPGQTLLCPPWRVCNMEWKPDSCWRPKPETKGEFVFCHNDLGQQNVLVDPKTLKITAIIDWEFAGFYPPWFEGAFWKREGPSCALEGEEDDVQKCRDWLMTYCDEVEMPFPGTWPMVDQDKHDHFRRNPSRANQFAYHASVKKGDEISDEDESATEDGTTESNVKPVGDNDDGYLCWAYRKARNFLFRY</sequence>
<name>A0A9P7NCS4_9HYPO</name>
<dbReference type="InterPro" id="IPR011009">
    <property type="entry name" value="Kinase-like_dom_sf"/>
</dbReference>
<dbReference type="PANTHER" id="PTHR21310">
    <property type="entry name" value="AMINOGLYCOSIDE PHOSPHOTRANSFERASE-RELATED-RELATED"/>
    <property type="match status" value="1"/>
</dbReference>
<keyword evidence="4" id="KW-1185">Reference proteome</keyword>
<comment type="caution">
    <text evidence="3">The sequence shown here is derived from an EMBL/GenBank/DDBJ whole genome shotgun (WGS) entry which is preliminary data.</text>
</comment>
<dbReference type="Pfam" id="PF01636">
    <property type="entry name" value="APH"/>
    <property type="match status" value="1"/>
</dbReference>
<dbReference type="Gene3D" id="3.90.1200.10">
    <property type="match status" value="1"/>
</dbReference>
<feature type="region of interest" description="Disordered" evidence="1">
    <location>
        <begin position="276"/>
        <end position="303"/>
    </location>
</feature>
<accession>A0A9P7NCS4</accession>
<dbReference type="SUPFAM" id="SSF56112">
    <property type="entry name" value="Protein kinase-like (PK-like)"/>
    <property type="match status" value="1"/>
</dbReference>
<feature type="domain" description="Aminoglycoside phosphotransferase" evidence="2">
    <location>
        <begin position="158"/>
        <end position="207"/>
    </location>
</feature>
<reference evidence="3" key="1">
    <citation type="journal article" date="2020" name="bioRxiv">
        <title>Whole genome comparisons of ergot fungi reveals the divergence and evolution of species within the genus Claviceps are the result of varying mechanisms driving genome evolution and host range expansion.</title>
        <authorList>
            <person name="Wyka S.A."/>
            <person name="Mondo S.J."/>
            <person name="Liu M."/>
            <person name="Dettman J."/>
            <person name="Nalam V."/>
            <person name="Broders K.D."/>
        </authorList>
    </citation>
    <scope>NUCLEOTIDE SEQUENCE</scope>
    <source>
        <strain evidence="3">CCC 602</strain>
    </source>
</reference>
<dbReference type="EMBL" id="SRPW01000979">
    <property type="protein sequence ID" value="KAG6009850.1"/>
    <property type="molecule type" value="Genomic_DNA"/>
</dbReference>
<feature type="compositionally biased region" description="Acidic residues" evidence="1">
    <location>
        <begin position="282"/>
        <end position="294"/>
    </location>
</feature>